<evidence type="ECO:0000256" key="3">
    <source>
        <dbReference type="ARBA" id="ARBA00011738"/>
    </source>
</evidence>
<keyword evidence="6" id="KW-0350">Heme biosynthesis</keyword>
<accession>A0ABR8JR59</accession>
<dbReference type="Proteomes" id="UP000606003">
    <property type="component" value="Unassembled WGS sequence"/>
</dbReference>
<dbReference type="PANTHER" id="PTHR10755:SF0">
    <property type="entry name" value="OXYGEN-DEPENDENT COPROPORPHYRINOGEN-III OXIDASE, MITOCHONDRIAL"/>
    <property type="match status" value="1"/>
</dbReference>
<evidence type="ECO:0000256" key="1">
    <source>
        <dbReference type="ARBA" id="ARBA00005168"/>
    </source>
</evidence>
<dbReference type="PANTHER" id="PTHR10755">
    <property type="entry name" value="COPROPORPHYRINOGEN III OXIDASE, MITOCHONDRIAL"/>
    <property type="match status" value="1"/>
</dbReference>
<dbReference type="RefSeq" id="WP_190922313.1">
    <property type="nucleotide sequence ID" value="NZ_JACXAC010000001.1"/>
</dbReference>
<evidence type="ECO:0000256" key="4">
    <source>
        <dbReference type="ARBA" id="ARBA00012869"/>
    </source>
</evidence>
<proteinExistence type="inferred from homology"/>
<comment type="subunit">
    <text evidence="3">Homodimer.</text>
</comment>
<dbReference type="Gene3D" id="3.40.1500.10">
    <property type="entry name" value="Coproporphyrinogen III oxidase, aerobic"/>
    <property type="match status" value="1"/>
</dbReference>
<keyword evidence="7" id="KW-0627">Porphyrin biosynthesis</keyword>
<organism evidence="8 9">
    <name type="scientific">Hymenobacter armeniacus</name>
    <dbReference type="NCBI Taxonomy" id="2771358"/>
    <lineage>
        <taxon>Bacteria</taxon>
        <taxon>Pseudomonadati</taxon>
        <taxon>Bacteroidota</taxon>
        <taxon>Cytophagia</taxon>
        <taxon>Cytophagales</taxon>
        <taxon>Hymenobacteraceae</taxon>
        <taxon>Hymenobacter</taxon>
    </lineage>
</organism>
<reference evidence="8 9" key="1">
    <citation type="submission" date="2020-09" db="EMBL/GenBank/DDBJ databases">
        <authorList>
            <person name="Kim M.K."/>
        </authorList>
    </citation>
    <scope>NUCLEOTIDE SEQUENCE [LARGE SCALE GENOMIC DNA]</scope>
    <source>
        <strain evidence="8 9">BT189</strain>
    </source>
</reference>
<dbReference type="InterPro" id="IPR036406">
    <property type="entry name" value="Coprogen_oxidase_aer_sf"/>
</dbReference>
<dbReference type="Pfam" id="PF01218">
    <property type="entry name" value="Coprogen_oxidas"/>
    <property type="match status" value="1"/>
</dbReference>
<keyword evidence="5" id="KW-0560">Oxidoreductase</keyword>
<dbReference type="PRINTS" id="PR00073">
    <property type="entry name" value="COPRGNOXDASE"/>
</dbReference>
<dbReference type="EC" id="1.3.3.3" evidence="4"/>
<evidence type="ECO:0000256" key="6">
    <source>
        <dbReference type="ARBA" id="ARBA00023133"/>
    </source>
</evidence>
<gene>
    <name evidence="8" type="ORF">IC234_02860</name>
</gene>
<comment type="caution">
    <text evidence="8">The sequence shown here is derived from an EMBL/GenBank/DDBJ whole genome shotgun (WGS) entry which is preliminary data.</text>
</comment>
<dbReference type="EMBL" id="JACXAC010000001">
    <property type="protein sequence ID" value="MBD2721052.1"/>
    <property type="molecule type" value="Genomic_DNA"/>
</dbReference>
<comment type="similarity">
    <text evidence="2">Belongs to the aerobic coproporphyrinogen-III oxidase family.</text>
</comment>
<comment type="pathway">
    <text evidence="1">Porphyrin-containing compound metabolism; protoporphyrin-IX biosynthesis; protoporphyrinogen-IX from coproporphyrinogen-III (O2 route): step 1/1.</text>
</comment>
<evidence type="ECO:0000313" key="9">
    <source>
        <dbReference type="Proteomes" id="UP000606003"/>
    </source>
</evidence>
<evidence type="ECO:0000256" key="7">
    <source>
        <dbReference type="ARBA" id="ARBA00023244"/>
    </source>
</evidence>
<dbReference type="SUPFAM" id="SSF102886">
    <property type="entry name" value="Coproporphyrinogen III oxidase"/>
    <property type="match status" value="1"/>
</dbReference>
<protein>
    <recommendedName>
        <fullName evidence="4">coproporphyrinogen oxidase</fullName>
        <ecNumber evidence="4">1.3.3.3</ecNumber>
    </recommendedName>
</protein>
<evidence type="ECO:0000256" key="5">
    <source>
        <dbReference type="ARBA" id="ARBA00023002"/>
    </source>
</evidence>
<dbReference type="InterPro" id="IPR001260">
    <property type="entry name" value="Coprogen_oxidase_aer"/>
</dbReference>
<sequence>MKSNVIPPSAFRPRAGAADWMRQFQDWLCHRLETADGGGSRFRHEEWTHPGGGGGLARALQHGAVLEKGSVIFSEVWDEMSEPLVKQLQLNDRSYFATGITAGLHPRSPMVPISHLSLRYFEARTGEAWFAGSLDLTPVYVDVAQARWFHAQIQAVCNRHDAGYYARFKAEADEHFYLPHRGETRGVGGLHFPQLRVGPDGLFEELLAFVQDVGEVYGRTYCTLMGQNAHLAYSEPEKRWQQVRRARCAEFTLATGHPGRFEPATGYPEGMVLGLPPRAEWHYNHAPTPGSPEAQTQQWLRRGVDWLAPNNPAVGP</sequence>
<evidence type="ECO:0000313" key="8">
    <source>
        <dbReference type="EMBL" id="MBD2721052.1"/>
    </source>
</evidence>
<keyword evidence="9" id="KW-1185">Reference proteome</keyword>
<name>A0ABR8JR59_9BACT</name>
<evidence type="ECO:0000256" key="2">
    <source>
        <dbReference type="ARBA" id="ARBA00010644"/>
    </source>
</evidence>